<dbReference type="PANTHER" id="PTHR41532">
    <property type="entry name" value="FIXS PROTEIN"/>
    <property type="match status" value="1"/>
</dbReference>
<accession>A0A7C9HLL7</accession>
<dbReference type="NCBIfam" id="TIGR00847">
    <property type="entry name" value="ccoS"/>
    <property type="match status" value="1"/>
</dbReference>
<proteinExistence type="predicted"/>
<keyword evidence="2" id="KW-1185">Reference proteome</keyword>
<dbReference type="RefSeq" id="WP_156640857.1">
    <property type="nucleotide sequence ID" value="NZ_WOXT01000001.1"/>
</dbReference>
<dbReference type="AlphaFoldDB" id="A0A7C9HLL7"/>
<evidence type="ECO:0000313" key="1">
    <source>
        <dbReference type="EMBL" id="MUV13676.1"/>
    </source>
</evidence>
<dbReference type="PANTHER" id="PTHR41532:SF1">
    <property type="entry name" value="FIXS PROTEIN"/>
    <property type="match status" value="1"/>
</dbReference>
<dbReference type="InterPro" id="IPR004714">
    <property type="entry name" value="Cyt_oxidase_maturation_cbb3"/>
</dbReference>
<dbReference type="Pfam" id="PF03597">
    <property type="entry name" value="FixS"/>
    <property type="match status" value="1"/>
</dbReference>
<reference evidence="1 2" key="1">
    <citation type="submission" date="2019-12" db="EMBL/GenBank/DDBJ databases">
        <authorList>
            <person name="Xu J."/>
        </authorList>
    </citation>
    <scope>NUCLEOTIDE SEQUENCE [LARGE SCALE GENOMIC DNA]</scope>
    <source>
        <strain evidence="1 2">HX-5-24</strain>
    </source>
</reference>
<protein>
    <submittedName>
        <fullName evidence="1">Cbb3-type cytochrome oxidase assembly protein CcoS</fullName>
    </submittedName>
</protein>
<dbReference type="EMBL" id="WOXT01000001">
    <property type="protein sequence ID" value="MUV13676.1"/>
    <property type="molecule type" value="Genomic_DNA"/>
</dbReference>
<gene>
    <name evidence="1" type="primary">ccoS</name>
    <name evidence="1" type="ORF">GN331_05575</name>
</gene>
<evidence type="ECO:0000313" key="2">
    <source>
        <dbReference type="Proteomes" id="UP000479692"/>
    </source>
</evidence>
<name>A0A7C9HLL7_9GAMM</name>
<dbReference type="Proteomes" id="UP000479692">
    <property type="component" value="Unassembled WGS sequence"/>
</dbReference>
<comment type="caution">
    <text evidence="1">The sequence shown here is derived from an EMBL/GenBank/DDBJ whole genome shotgun (WGS) entry which is preliminary data.</text>
</comment>
<sequence length="58" mass="6197">MNILLLLVPLALMLLVVAIVAFAWAVRGGQFEDLETPALSILADDEAPPAPPERNDDA</sequence>
<organism evidence="1 2">
    <name type="scientific">Noviluteimonas gilva</name>
    <dbReference type="NCBI Taxonomy" id="2682097"/>
    <lineage>
        <taxon>Bacteria</taxon>
        <taxon>Pseudomonadati</taxon>
        <taxon>Pseudomonadota</taxon>
        <taxon>Gammaproteobacteria</taxon>
        <taxon>Lysobacterales</taxon>
        <taxon>Lysobacteraceae</taxon>
        <taxon>Noviluteimonas</taxon>
    </lineage>
</organism>